<dbReference type="EMBL" id="JAMQOT010000003">
    <property type="protein sequence ID" value="MDF9745977.1"/>
    <property type="molecule type" value="Genomic_DNA"/>
</dbReference>
<evidence type="ECO:0000256" key="4">
    <source>
        <dbReference type="ARBA" id="ARBA00022989"/>
    </source>
</evidence>
<dbReference type="PANTHER" id="PTHR30250">
    <property type="entry name" value="PST FAMILY PREDICTED COLANIC ACID TRANSPORTER"/>
    <property type="match status" value="1"/>
</dbReference>
<feature type="transmembrane region" description="Helical" evidence="6">
    <location>
        <begin position="119"/>
        <end position="139"/>
    </location>
</feature>
<feature type="transmembrane region" description="Helical" evidence="6">
    <location>
        <begin position="160"/>
        <end position="178"/>
    </location>
</feature>
<feature type="transmembrane region" description="Helical" evidence="6">
    <location>
        <begin position="84"/>
        <end position="107"/>
    </location>
</feature>
<keyword evidence="3 6" id="KW-0812">Transmembrane</keyword>
<evidence type="ECO:0000256" key="1">
    <source>
        <dbReference type="ARBA" id="ARBA00004651"/>
    </source>
</evidence>
<keyword evidence="5 6" id="KW-0472">Membrane</keyword>
<keyword evidence="2" id="KW-1003">Cell membrane</keyword>
<feature type="transmembrane region" description="Helical" evidence="6">
    <location>
        <begin position="42"/>
        <end position="63"/>
    </location>
</feature>
<keyword evidence="4 6" id="KW-1133">Transmembrane helix</keyword>
<protein>
    <submittedName>
        <fullName evidence="7">Flippase</fullName>
    </submittedName>
</protein>
<evidence type="ECO:0000313" key="8">
    <source>
        <dbReference type="Proteomes" id="UP001154061"/>
    </source>
</evidence>
<proteinExistence type="predicted"/>
<sequence>MPLISQLADRFKAELVGQIISVISGAILTVALAHLLNPDGYGLLFLAISVLGTIKTFSKLGVAKSASRYIAEYKETDSGQIRHILKFSFVLNLLTIAVVCFGTLLSYKYIANLIGESDLVPFLLLGVLFLIFGTLVTFVRTVLQGFEAIKAGAVLHAVDRGTRLVLALGFVVLGYGAIGALLGYIIAFAITAVLGLMYLYIRHYRSGKRSERESDLRRRIVEYTIPLTATGTADVLDKRVDTVIVGFFLGPIAVAYYTLGRQIVTFIQTPMSALGFTLSPTYESQKAKGNTETAAQLYEQALIHGLAVYIPAAAGLILVAEPLVTLAFGDDYLGAVPILQVLAVYAVLQSITALTSNGLDFLGRARERAIIKGVTSVLNVILNIILIPRIGVVGAAIATLATYSIYTFTNVYIIGLEFDLQTRLILRNVMVILSITSVMSACVYVVSDYVTGFITLFAVIGFGTLVWLSLIAFSGVLDFRKIISTLS</sequence>
<feature type="transmembrane region" description="Helical" evidence="6">
    <location>
        <begin position="393"/>
        <end position="413"/>
    </location>
</feature>
<feature type="transmembrane region" description="Helical" evidence="6">
    <location>
        <begin position="425"/>
        <end position="447"/>
    </location>
</feature>
<dbReference type="Proteomes" id="UP001154061">
    <property type="component" value="Unassembled WGS sequence"/>
</dbReference>
<comment type="caution">
    <text evidence="7">The sequence shown here is derived from an EMBL/GenBank/DDBJ whole genome shotgun (WGS) entry which is preliminary data.</text>
</comment>
<evidence type="ECO:0000313" key="7">
    <source>
        <dbReference type="EMBL" id="MDF9745977.1"/>
    </source>
</evidence>
<feature type="transmembrane region" description="Helical" evidence="6">
    <location>
        <begin position="301"/>
        <end position="320"/>
    </location>
</feature>
<feature type="transmembrane region" description="Helical" evidence="6">
    <location>
        <begin position="453"/>
        <end position="477"/>
    </location>
</feature>
<evidence type="ECO:0000256" key="5">
    <source>
        <dbReference type="ARBA" id="ARBA00023136"/>
    </source>
</evidence>
<name>A0A9Q4L3R4_9EURY</name>
<accession>A0A9Q4L3R4</accession>
<evidence type="ECO:0000256" key="6">
    <source>
        <dbReference type="SAM" id="Phobius"/>
    </source>
</evidence>
<feature type="transmembrane region" description="Helical" evidence="6">
    <location>
        <begin position="184"/>
        <end position="201"/>
    </location>
</feature>
<evidence type="ECO:0000256" key="3">
    <source>
        <dbReference type="ARBA" id="ARBA00022692"/>
    </source>
</evidence>
<feature type="transmembrane region" description="Helical" evidence="6">
    <location>
        <begin position="15"/>
        <end position="36"/>
    </location>
</feature>
<organism evidence="7 8">
    <name type="scientific">Natrinema salsiterrestre</name>
    <dbReference type="NCBI Taxonomy" id="2950540"/>
    <lineage>
        <taxon>Archaea</taxon>
        <taxon>Methanobacteriati</taxon>
        <taxon>Methanobacteriota</taxon>
        <taxon>Stenosarchaea group</taxon>
        <taxon>Halobacteria</taxon>
        <taxon>Halobacteriales</taxon>
        <taxon>Natrialbaceae</taxon>
        <taxon>Natrinema</taxon>
    </lineage>
</organism>
<dbReference type="CDD" id="cd13128">
    <property type="entry name" value="MATE_Wzx_like"/>
    <property type="match status" value="1"/>
</dbReference>
<feature type="transmembrane region" description="Helical" evidence="6">
    <location>
        <begin position="369"/>
        <end position="387"/>
    </location>
</feature>
<gene>
    <name evidence="7" type="ORF">NDI89_10325</name>
</gene>
<feature type="transmembrane region" description="Helical" evidence="6">
    <location>
        <begin position="332"/>
        <end position="348"/>
    </location>
</feature>
<dbReference type="AlphaFoldDB" id="A0A9Q4L3R4"/>
<dbReference type="InterPro" id="IPR002797">
    <property type="entry name" value="Polysacc_synth"/>
</dbReference>
<dbReference type="InterPro" id="IPR050833">
    <property type="entry name" value="Poly_Biosynth_Transport"/>
</dbReference>
<dbReference type="GO" id="GO:0005886">
    <property type="term" value="C:plasma membrane"/>
    <property type="evidence" value="ECO:0007669"/>
    <property type="project" value="UniProtKB-SubCell"/>
</dbReference>
<keyword evidence="8" id="KW-1185">Reference proteome</keyword>
<dbReference type="PANTHER" id="PTHR30250:SF11">
    <property type="entry name" value="O-ANTIGEN TRANSPORTER-RELATED"/>
    <property type="match status" value="1"/>
</dbReference>
<comment type="subcellular location">
    <subcellularLocation>
        <location evidence="1">Cell membrane</location>
        <topology evidence="1">Multi-pass membrane protein</topology>
    </subcellularLocation>
</comment>
<dbReference type="RefSeq" id="WP_277521496.1">
    <property type="nucleotide sequence ID" value="NZ_JAMQOT010000003.1"/>
</dbReference>
<reference evidence="7" key="1">
    <citation type="submission" date="2022-06" db="EMBL/GenBank/DDBJ databases">
        <title>Natrinema sp. a new haloarchaeum isolate from saline soil.</title>
        <authorList>
            <person name="Strakova D."/>
            <person name="Galisteo C."/>
            <person name="Sanchez-Porro C."/>
            <person name="Ventosa A."/>
        </authorList>
    </citation>
    <scope>NUCLEOTIDE SEQUENCE</scope>
    <source>
        <strain evidence="7">S1CR25-10</strain>
    </source>
</reference>
<evidence type="ECO:0000256" key="2">
    <source>
        <dbReference type="ARBA" id="ARBA00022475"/>
    </source>
</evidence>
<dbReference type="Pfam" id="PF01943">
    <property type="entry name" value="Polysacc_synt"/>
    <property type="match status" value="1"/>
</dbReference>